<dbReference type="SMART" id="SM00355">
    <property type="entry name" value="ZnF_C2H2"/>
    <property type="match status" value="8"/>
</dbReference>
<protein>
    <submittedName>
        <fullName evidence="9">Zinc finger protein</fullName>
    </submittedName>
</protein>
<keyword evidence="6" id="KW-0539">Nucleus</keyword>
<name>A0A8H5JQ10_9HYPO</name>
<comment type="subcellular location">
    <subcellularLocation>
        <location evidence="1">Nucleus</location>
    </subcellularLocation>
</comment>
<dbReference type="PANTHER" id="PTHR24406">
    <property type="entry name" value="TRANSCRIPTIONAL REPRESSOR CTCFL-RELATED"/>
    <property type="match status" value="1"/>
</dbReference>
<keyword evidence="10" id="KW-1185">Reference proteome</keyword>
<evidence type="ECO:0000256" key="2">
    <source>
        <dbReference type="ARBA" id="ARBA00022723"/>
    </source>
</evidence>
<keyword evidence="3" id="KW-0677">Repeat</keyword>
<dbReference type="InterPro" id="IPR050888">
    <property type="entry name" value="ZnF_C2H2-type_TF"/>
</dbReference>
<dbReference type="PROSITE" id="PS00028">
    <property type="entry name" value="ZINC_FINGER_C2H2_1"/>
    <property type="match status" value="3"/>
</dbReference>
<keyword evidence="4 7" id="KW-0863">Zinc-finger</keyword>
<evidence type="ECO:0000256" key="3">
    <source>
        <dbReference type="ARBA" id="ARBA00022737"/>
    </source>
</evidence>
<evidence type="ECO:0000256" key="4">
    <source>
        <dbReference type="ARBA" id="ARBA00022771"/>
    </source>
</evidence>
<dbReference type="PROSITE" id="PS50157">
    <property type="entry name" value="ZINC_FINGER_C2H2_2"/>
    <property type="match status" value="2"/>
</dbReference>
<dbReference type="InterPro" id="IPR013087">
    <property type="entry name" value="Znf_C2H2_type"/>
</dbReference>
<evidence type="ECO:0000256" key="7">
    <source>
        <dbReference type="PROSITE-ProRule" id="PRU00042"/>
    </source>
</evidence>
<dbReference type="SUPFAM" id="SSF57667">
    <property type="entry name" value="beta-beta-alpha zinc fingers"/>
    <property type="match status" value="2"/>
</dbReference>
<feature type="domain" description="C2H2-type" evidence="8">
    <location>
        <begin position="87"/>
        <end position="111"/>
    </location>
</feature>
<sequence>MTYYCIDCDRLFYAGRKARDQHCQATGHASPAFECDSCSDCFDDEYDRRQHMNLEQHWRRNAPECQLCGDRAVTQAEIREHEIERHFHCADCNRQFMNANNLRMHLNSKLHRVSVVKCPFCRATCNTATGLSHHLERGSCPRVPMDRNKLYRYIKNRDHRSLITNKELAWYGDKTYAINPTAAWNPWSKAFECYLCHKLHMTLTGLKKHLESPRHQQSLYHCVKRSCGKEFKTGMVHHLEVGACPNSPLDRDTLYQEVRGRDPHGYICNTLALWQETVAYQTTDLAYNVRKRKYECYFCGDLFGRLSNLNQHLASPRHQQELYHCPNEECSREFTTLAAMVGHLERGTCRFLHLQAVQNGILGFFIWGHYIWF</sequence>
<dbReference type="Pfam" id="PF12874">
    <property type="entry name" value="zf-met"/>
    <property type="match status" value="2"/>
</dbReference>
<evidence type="ECO:0000313" key="10">
    <source>
        <dbReference type="Proteomes" id="UP000522262"/>
    </source>
</evidence>
<dbReference type="InterPro" id="IPR036236">
    <property type="entry name" value="Znf_C2H2_sf"/>
</dbReference>
<dbReference type="AlphaFoldDB" id="A0A8H5JQ10"/>
<dbReference type="EMBL" id="JAAOAM010000005">
    <property type="protein sequence ID" value="KAF5558782.1"/>
    <property type="molecule type" value="Genomic_DNA"/>
</dbReference>
<organism evidence="9 10">
    <name type="scientific">Fusarium mexicanum</name>
    <dbReference type="NCBI Taxonomy" id="751941"/>
    <lineage>
        <taxon>Eukaryota</taxon>
        <taxon>Fungi</taxon>
        <taxon>Dikarya</taxon>
        <taxon>Ascomycota</taxon>
        <taxon>Pezizomycotina</taxon>
        <taxon>Sordariomycetes</taxon>
        <taxon>Hypocreomycetidae</taxon>
        <taxon>Hypocreales</taxon>
        <taxon>Nectriaceae</taxon>
        <taxon>Fusarium</taxon>
        <taxon>Fusarium fujikuroi species complex</taxon>
    </lineage>
</organism>
<evidence type="ECO:0000313" key="9">
    <source>
        <dbReference type="EMBL" id="KAF5558782.1"/>
    </source>
</evidence>
<dbReference type="Gene3D" id="3.30.160.60">
    <property type="entry name" value="Classic Zinc Finger"/>
    <property type="match status" value="2"/>
</dbReference>
<evidence type="ECO:0000259" key="8">
    <source>
        <dbReference type="PROSITE" id="PS50157"/>
    </source>
</evidence>
<evidence type="ECO:0000256" key="1">
    <source>
        <dbReference type="ARBA" id="ARBA00004123"/>
    </source>
</evidence>
<dbReference type="GO" id="GO:0005634">
    <property type="term" value="C:nucleus"/>
    <property type="evidence" value="ECO:0007669"/>
    <property type="project" value="UniProtKB-SubCell"/>
</dbReference>
<reference evidence="9 10" key="1">
    <citation type="submission" date="2020-05" db="EMBL/GenBank/DDBJ databases">
        <title>Identification and distribution of gene clusters putatively required for synthesis of sphingolipid metabolism inhibitors in phylogenetically diverse species of the filamentous fungus Fusarium.</title>
        <authorList>
            <person name="Kim H.-S."/>
            <person name="Busman M."/>
            <person name="Brown D.W."/>
            <person name="Divon H."/>
            <person name="Uhlig S."/>
            <person name="Proctor R.H."/>
        </authorList>
    </citation>
    <scope>NUCLEOTIDE SEQUENCE [LARGE SCALE GENOMIC DNA]</scope>
    <source>
        <strain evidence="9 10">NRRL 53147</strain>
    </source>
</reference>
<proteinExistence type="predicted"/>
<keyword evidence="2" id="KW-0479">Metal-binding</keyword>
<evidence type="ECO:0000256" key="6">
    <source>
        <dbReference type="ARBA" id="ARBA00023242"/>
    </source>
</evidence>
<keyword evidence="5" id="KW-0862">Zinc</keyword>
<accession>A0A8H5JQ10</accession>
<evidence type="ECO:0000256" key="5">
    <source>
        <dbReference type="ARBA" id="ARBA00022833"/>
    </source>
</evidence>
<dbReference type="GO" id="GO:0008270">
    <property type="term" value="F:zinc ion binding"/>
    <property type="evidence" value="ECO:0007669"/>
    <property type="project" value="UniProtKB-KW"/>
</dbReference>
<dbReference type="Proteomes" id="UP000522262">
    <property type="component" value="Unassembled WGS sequence"/>
</dbReference>
<feature type="domain" description="C2H2-type" evidence="8">
    <location>
        <begin position="294"/>
        <end position="323"/>
    </location>
</feature>
<comment type="caution">
    <text evidence="9">The sequence shown here is derived from an EMBL/GenBank/DDBJ whole genome shotgun (WGS) entry which is preliminary data.</text>
</comment>
<gene>
    <name evidence="9" type="ORF">FMEXI_260</name>
</gene>